<comment type="subcellular location">
    <subcellularLocation>
        <location evidence="1">Membrane</location>
        <topology evidence="1">Single-pass type I membrane protein</topology>
    </subcellularLocation>
</comment>
<evidence type="ECO:0000259" key="6">
    <source>
        <dbReference type="PROSITE" id="PS50835"/>
    </source>
</evidence>
<dbReference type="eggNOG" id="KOG1026">
    <property type="taxonomic scope" value="Eukaryota"/>
</dbReference>
<reference evidence="7" key="1">
    <citation type="submission" date="2017-05" db="UniProtKB">
        <authorList>
            <consortium name="EnsemblMetazoa"/>
        </authorList>
    </citation>
    <scope>IDENTIFICATION</scope>
</reference>
<dbReference type="PROSITE" id="PS50835">
    <property type="entry name" value="IG_LIKE"/>
    <property type="match status" value="2"/>
</dbReference>
<dbReference type="InParanoid" id="A0A1X7SPP7"/>
<dbReference type="SUPFAM" id="SSF48726">
    <property type="entry name" value="Immunoglobulin"/>
    <property type="match status" value="2"/>
</dbReference>
<protein>
    <recommendedName>
        <fullName evidence="6">Ig-like domain-containing protein</fullName>
    </recommendedName>
</protein>
<dbReference type="PANTHER" id="PTHR11640:SF31">
    <property type="entry name" value="IRREGULAR CHIASM C-ROUGHEST PROTEIN-RELATED"/>
    <property type="match status" value="1"/>
</dbReference>
<name>A0A1X7SPP7_AMPQE</name>
<accession>A0A1X7SPP7</accession>
<keyword evidence="4" id="KW-0325">Glycoprotein</keyword>
<dbReference type="GO" id="GO:0098609">
    <property type="term" value="P:cell-cell adhesion"/>
    <property type="evidence" value="ECO:0007669"/>
    <property type="project" value="TreeGrafter"/>
</dbReference>
<feature type="domain" description="Ig-like" evidence="6">
    <location>
        <begin position="1"/>
        <end position="56"/>
    </location>
</feature>
<evidence type="ECO:0000256" key="5">
    <source>
        <dbReference type="ARBA" id="ARBA00023319"/>
    </source>
</evidence>
<dbReference type="InterPro" id="IPR013783">
    <property type="entry name" value="Ig-like_fold"/>
</dbReference>
<dbReference type="EnsemblMetazoa" id="Aqu2.1.04079_001">
    <property type="protein sequence ID" value="Aqu2.1.04079_001"/>
    <property type="gene ID" value="Aqu2.1.04079"/>
</dbReference>
<dbReference type="InterPro" id="IPR007110">
    <property type="entry name" value="Ig-like_dom"/>
</dbReference>
<dbReference type="InterPro" id="IPR051275">
    <property type="entry name" value="Cell_adhesion_signaling"/>
</dbReference>
<evidence type="ECO:0000313" key="7">
    <source>
        <dbReference type="EnsemblMetazoa" id="Aqu2.1.04079_001"/>
    </source>
</evidence>
<dbReference type="GO" id="GO:0005886">
    <property type="term" value="C:plasma membrane"/>
    <property type="evidence" value="ECO:0007669"/>
    <property type="project" value="TreeGrafter"/>
</dbReference>
<dbReference type="OrthoDB" id="9998697at2759"/>
<keyword evidence="2" id="KW-0472">Membrane</keyword>
<evidence type="ECO:0000256" key="4">
    <source>
        <dbReference type="ARBA" id="ARBA00023180"/>
    </source>
</evidence>
<dbReference type="InterPro" id="IPR036179">
    <property type="entry name" value="Ig-like_dom_sf"/>
</dbReference>
<dbReference type="GO" id="GO:0050839">
    <property type="term" value="F:cell adhesion molecule binding"/>
    <property type="evidence" value="ECO:0007669"/>
    <property type="project" value="TreeGrafter"/>
</dbReference>
<dbReference type="Gene3D" id="2.60.40.10">
    <property type="entry name" value="Immunoglobulins"/>
    <property type="match status" value="2"/>
</dbReference>
<sequence length="154" mass="16547">SLSWVFEGSPLLPMNSIVSDDGHTLTVGTESLDNAGVYSCVATDGISVVSRDVRLNILYGPESVIFTCSKFNLTEGTMAATCRCSSTSYPPPTLNWIYNGTSVLPAGIGVTRTISGSLILFWTRGVIYTDEGFYTCRASNDYGSVNETNFISVN</sequence>
<proteinExistence type="predicted"/>
<dbReference type="Pfam" id="PF13927">
    <property type="entry name" value="Ig_3"/>
    <property type="match status" value="1"/>
</dbReference>
<dbReference type="AlphaFoldDB" id="A0A1X7SPP7"/>
<evidence type="ECO:0000256" key="3">
    <source>
        <dbReference type="ARBA" id="ARBA00023157"/>
    </source>
</evidence>
<dbReference type="CDD" id="cd00096">
    <property type="entry name" value="Ig"/>
    <property type="match status" value="1"/>
</dbReference>
<organism evidence="7">
    <name type="scientific">Amphimedon queenslandica</name>
    <name type="common">Sponge</name>
    <dbReference type="NCBI Taxonomy" id="400682"/>
    <lineage>
        <taxon>Eukaryota</taxon>
        <taxon>Metazoa</taxon>
        <taxon>Porifera</taxon>
        <taxon>Demospongiae</taxon>
        <taxon>Heteroscleromorpha</taxon>
        <taxon>Haplosclerida</taxon>
        <taxon>Niphatidae</taxon>
        <taxon>Amphimedon</taxon>
    </lineage>
</organism>
<keyword evidence="5" id="KW-0393">Immunoglobulin domain</keyword>
<feature type="domain" description="Ig-like" evidence="6">
    <location>
        <begin position="61"/>
        <end position="152"/>
    </location>
</feature>
<dbReference type="PANTHER" id="PTHR11640">
    <property type="entry name" value="NEPHRIN"/>
    <property type="match status" value="1"/>
</dbReference>
<dbReference type="GO" id="GO:0005911">
    <property type="term" value="C:cell-cell junction"/>
    <property type="evidence" value="ECO:0007669"/>
    <property type="project" value="TreeGrafter"/>
</dbReference>
<evidence type="ECO:0000256" key="1">
    <source>
        <dbReference type="ARBA" id="ARBA00004479"/>
    </source>
</evidence>
<dbReference type="STRING" id="400682.A0A1X7SPP7"/>
<keyword evidence="3" id="KW-1015">Disulfide bond</keyword>
<evidence type="ECO:0000256" key="2">
    <source>
        <dbReference type="ARBA" id="ARBA00023136"/>
    </source>
</evidence>